<dbReference type="STRING" id="1754190.A0A1Y2C0R5"/>
<dbReference type="GO" id="GO:0016787">
    <property type="term" value="F:hydrolase activity"/>
    <property type="evidence" value="ECO:0007669"/>
    <property type="project" value="UniProtKB-KW"/>
</dbReference>
<keyword evidence="3 6" id="KW-0378">Hydrolase</keyword>
<gene>
    <name evidence="6" type="ORF">LY90DRAFT_661836</name>
</gene>
<dbReference type="AlphaFoldDB" id="A0A1Y2C0R5"/>
<evidence type="ECO:0000259" key="5">
    <source>
        <dbReference type="PROSITE" id="PS51763"/>
    </source>
</evidence>
<protein>
    <submittedName>
        <fullName evidence="6">Alpha/beta-hydrolase</fullName>
    </submittedName>
</protein>
<evidence type="ECO:0000256" key="3">
    <source>
        <dbReference type="ARBA" id="ARBA00022801"/>
    </source>
</evidence>
<dbReference type="SUPFAM" id="SSF53474">
    <property type="entry name" value="alpha/beta-Hydrolases"/>
    <property type="match status" value="1"/>
</dbReference>
<dbReference type="PANTHER" id="PTHR48098">
    <property type="entry name" value="ENTEROCHELIN ESTERASE-RELATED"/>
    <property type="match status" value="1"/>
</dbReference>
<proteinExistence type="predicted"/>
<evidence type="ECO:0000256" key="4">
    <source>
        <dbReference type="SAM" id="SignalP"/>
    </source>
</evidence>
<dbReference type="Pfam" id="PF02013">
    <property type="entry name" value="CBM_10"/>
    <property type="match status" value="2"/>
</dbReference>
<sequence length="560" mass="61964">MFNKLQKHFSLTLLFCVLAISFVSAQNGISLRGKREKFSIFRDGSVATNIQENSDGSVSWIATAAGGAGGGVAFYVKSNKQEINIGNYESIDVELDYSPGSKWSGSAQNPSFVFRVLPWDSTGMFGGFEDLDIISGRSRSGSIKYTVKIPSNFSKQIINSSDFDEVLAFAIKFNDYQRGNADGDQLKVTLKSVTFKAKSGAPEDTPFDDGLTDSQRGTVVEVNYPTRDYTVDEYRASKYKKHGWVYLPAGYDENDKNTKYPLFVLLHGFGQNENTWGLSNKGRGGKIKGFMDRGMASGEVGRFILITVTGVASKNWGPNGAGNDVNGFNAFKGELRDDIIPFMRANFNVKDGRDNVALAGLSMGGGQTFNIGIAECLDLISNFAGFSGALFSGADEFKRNVDGKREFNNLKIHNLYMTCGDKDDLVYQSFPSYVNAMRNWNRVENFKDYTYPGGTHDFPVWYKGFNDFIHMIFADMRQKIEPVVIEQPGYPCCSNDCTVVYTDDDGNWGVENGDWCGCGGNESVCKGAQGYPCCEKATKVYFTDDDGDWSIENNDWCLIP</sequence>
<comment type="caution">
    <text evidence="6">The sequence shown here is derived from an EMBL/GenBank/DDBJ whole genome shotgun (WGS) entry which is preliminary data.</text>
</comment>
<dbReference type="Pfam" id="PF00756">
    <property type="entry name" value="Esterase"/>
    <property type="match status" value="1"/>
</dbReference>
<feature type="signal peptide" evidence="4">
    <location>
        <begin position="1"/>
        <end position="25"/>
    </location>
</feature>
<evidence type="ECO:0000313" key="7">
    <source>
        <dbReference type="Proteomes" id="UP000193920"/>
    </source>
</evidence>
<evidence type="ECO:0000256" key="1">
    <source>
        <dbReference type="ARBA" id="ARBA00022729"/>
    </source>
</evidence>
<dbReference type="Gene3D" id="3.90.1220.10">
    <property type="entry name" value="Cellulose docking domain, dockering"/>
    <property type="match status" value="2"/>
</dbReference>
<dbReference type="GO" id="GO:0016747">
    <property type="term" value="F:acyltransferase activity, transferring groups other than amino-acyl groups"/>
    <property type="evidence" value="ECO:0007669"/>
    <property type="project" value="TreeGrafter"/>
</dbReference>
<dbReference type="PROSITE" id="PS51763">
    <property type="entry name" value="CBM10"/>
    <property type="match status" value="2"/>
</dbReference>
<dbReference type="InterPro" id="IPR000801">
    <property type="entry name" value="Esterase-like"/>
</dbReference>
<dbReference type="Proteomes" id="UP000193920">
    <property type="component" value="Unassembled WGS sequence"/>
</dbReference>
<dbReference type="EMBL" id="MCOG01000127">
    <property type="protein sequence ID" value="ORY40609.1"/>
    <property type="molecule type" value="Genomic_DNA"/>
</dbReference>
<evidence type="ECO:0000256" key="2">
    <source>
        <dbReference type="ARBA" id="ARBA00022737"/>
    </source>
</evidence>
<feature type="chain" id="PRO_5012621208" evidence="4">
    <location>
        <begin position="26"/>
        <end position="560"/>
    </location>
</feature>
<accession>A0A1Y2C0R5</accession>
<organism evidence="6 7">
    <name type="scientific">Neocallimastix californiae</name>
    <dbReference type="NCBI Taxonomy" id="1754190"/>
    <lineage>
        <taxon>Eukaryota</taxon>
        <taxon>Fungi</taxon>
        <taxon>Fungi incertae sedis</taxon>
        <taxon>Chytridiomycota</taxon>
        <taxon>Chytridiomycota incertae sedis</taxon>
        <taxon>Neocallimastigomycetes</taxon>
        <taxon>Neocallimastigales</taxon>
        <taxon>Neocallimastigaceae</taxon>
        <taxon>Neocallimastix</taxon>
    </lineage>
</organism>
<evidence type="ECO:0000313" key="6">
    <source>
        <dbReference type="EMBL" id="ORY40609.1"/>
    </source>
</evidence>
<dbReference type="Gene3D" id="3.40.50.1820">
    <property type="entry name" value="alpha/beta hydrolase"/>
    <property type="match status" value="1"/>
</dbReference>
<keyword evidence="1 4" id="KW-0732">Signal</keyword>
<feature type="domain" description="CBM10" evidence="5">
    <location>
        <begin position="524"/>
        <end position="560"/>
    </location>
</feature>
<dbReference type="InterPro" id="IPR009034">
    <property type="entry name" value="Dockerin_dom_fun_sf"/>
</dbReference>
<dbReference type="PANTHER" id="PTHR48098:SF1">
    <property type="entry name" value="DIACYLGLYCEROL ACYLTRANSFERASE_MYCOLYLTRANSFERASE AG85A"/>
    <property type="match status" value="1"/>
</dbReference>
<name>A0A1Y2C0R5_9FUNG</name>
<dbReference type="InterPro" id="IPR029058">
    <property type="entry name" value="AB_hydrolase_fold"/>
</dbReference>
<dbReference type="OrthoDB" id="184793at2759"/>
<keyword evidence="7" id="KW-1185">Reference proteome</keyword>
<feature type="domain" description="CBM10" evidence="5">
    <location>
        <begin position="481"/>
        <end position="519"/>
    </location>
</feature>
<keyword evidence="2" id="KW-0677">Repeat</keyword>
<reference evidence="6 7" key="1">
    <citation type="submission" date="2016-08" db="EMBL/GenBank/DDBJ databases">
        <title>A Parts List for Fungal Cellulosomes Revealed by Comparative Genomics.</title>
        <authorList>
            <consortium name="DOE Joint Genome Institute"/>
            <person name="Haitjema C.H."/>
            <person name="Gilmore S.P."/>
            <person name="Henske J.K."/>
            <person name="Solomon K.V."/>
            <person name="De Groot R."/>
            <person name="Kuo A."/>
            <person name="Mondo S.J."/>
            <person name="Salamov A.A."/>
            <person name="Labutti K."/>
            <person name="Zhao Z."/>
            <person name="Chiniquy J."/>
            <person name="Barry K."/>
            <person name="Brewer H.M."/>
            <person name="Purvine S.O."/>
            <person name="Wright A.T."/>
            <person name="Boxma B."/>
            <person name="Van Alen T."/>
            <person name="Hackstein J.H."/>
            <person name="Baker S.E."/>
            <person name="Grigoriev I.V."/>
            <person name="O'Malley M.A."/>
        </authorList>
    </citation>
    <scope>NUCLEOTIDE SEQUENCE [LARGE SCALE GENOMIC DNA]</scope>
    <source>
        <strain evidence="6 7">G1</strain>
    </source>
</reference>
<dbReference type="SUPFAM" id="SSF64571">
    <property type="entry name" value="Cellulose docking domain, dockering"/>
    <property type="match status" value="2"/>
</dbReference>
<dbReference type="InterPro" id="IPR002883">
    <property type="entry name" value="CBM10/Dockerin_dom"/>
</dbReference>
<dbReference type="InterPro" id="IPR050583">
    <property type="entry name" value="Mycobacterial_A85_antigen"/>
</dbReference>